<reference evidence="2 3" key="1">
    <citation type="submission" date="2023-06" db="EMBL/GenBank/DDBJ databases">
        <title>Cellulomonas sp. MW4 Whole genome sequence.</title>
        <authorList>
            <person name="Park S."/>
        </authorList>
    </citation>
    <scope>NUCLEOTIDE SEQUENCE [LARGE SCALE GENOMIC DNA]</scope>
    <source>
        <strain evidence="2 3">MW4</strain>
    </source>
</reference>
<name>A0ABT7SJE4_9CELL</name>
<evidence type="ECO:0000313" key="3">
    <source>
        <dbReference type="Proteomes" id="UP001529338"/>
    </source>
</evidence>
<dbReference type="Proteomes" id="UP001529338">
    <property type="component" value="Unassembled WGS sequence"/>
</dbReference>
<dbReference type="RefSeq" id="WP_289456240.1">
    <property type="nucleotide sequence ID" value="NZ_JAUCGQ010000002.1"/>
</dbReference>
<keyword evidence="3" id="KW-1185">Reference proteome</keyword>
<dbReference type="EMBL" id="JAUCGQ010000002">
    <property type="protein sequence ID" value="MDM7856159.1"/>
    <property type="molecule type" value="Genomic_DNA"/>
</dbReference>
<organism evidence="2 3">
    <name type="scientific">Cellulomonas alba</name>
    <dbReference type="NCBI Taxonomy" id="3053467"/>
    <lineage>
        <taxon>Bacteria</taxon>
        <taxon>Bacillati</taxon>
        <taxon>Actinomycetota</taxon>
        <taxon>Actinomycetes</taxon>
        <taxon>Micrococcales</taxon>
        <taxon>Cellulomonadaceae</taxon>
        <taxon>Cellulomonas</taxon>
    </lineage>
</organism>
<evidence type="ECO:0000256" key="1">
    <source>
        <dbReference type="SAM" id="SignalP"/>
    </source>
</evidence>
<evidence type="ECO:0008006" key="4">
    <source>
        <dbReference type="Google" id="ProtNLM"/>
    </source>
</evidence>
<sequence length="252" mass="24801">MLVAAALVPDTALLVPGVAGAADPARTLAVAAARAVEAATREADVVVVVAPGPTDRELVGDVPGTFAPVGVPDRALRAPLPVLIAGADAPDGGPPTSTGVPAPATAVAIHLLAGAGCTRARLVEVARGSADGRADRLHALGRELAGSGTRRTALVVVGSASGRHGPDAPLADDPRAPGYDAELLAGLAQGGEEARARLATLDAALAVELAVTGWAPWQVLVGAAAATAVAAELVHAEVLAGAQHAVLLWRCA</sequence>
<comment type="caution">
    <text evidence="2">The sequence shown here is derived from an EMBL/GenBank/DDBJ whole genome shotgun (WGS) entry which is preliminary data.</text>
</comment>
<accession>A0ABT7SJE4</accession>
<gene>
    <name evidence="2" type="ORF">QRT04_14575</name>
</gene>
<evidence type="ECO:0000313" key="2">
    <source>
        <dbReference type="EMBL" id="MDM7856159.1"/>
    </source>
</evidence>
<feature type="signal peptide" evidence="1">
    <location>
        <begin position="1"/>
        <end position="21"/>
    </location>
</feature>
<feature type="chain" id="PRO_5046981354" description="Extradiol ring-cleavage dioxygenase class III enzyme subunit B domain-containing protein" evidence="1">
    <location>
        <begin position="22"/>
        <end position="252"/>
    </location>
</feature>
<dbReference type="Gene3D" id="3.40.830.10">
    <property type="entry name" value="LigB-like"/>
    <property type="match status" value="1"/>
</dbReference>
<keyword evidence="1" id="KW-0732">Signal</keyword>
<protein>
    <recommendedName>
        <fullName evidence="4">Extradiol ring-cleavage dioxygenase class III enzyme subunit B domain-containing protein</fullName>
    </recommendedName>
</protein>
<proteinExistence type="predicted"/>